<gene>
    <name evidence="1" type="ORF">BDN72DRAFT_210649</name>
</gene>
<dbReference type="Proteomes" id="UP000308600">
    <property type="component" value="Unassembled WGS sequence"/>
</dbReference>
<dbReference type="EMBL" id="ML208447">
    <property type="protein sequence ID" value="TFK65143.1"/>
    <property type="molecule type" value="Genomic_DNA"/>
</dbReference>
<proteinExistence type="predicted"/>
<evidence type="ECO:0000313" key="2">
    <source>
        <dbReference type="Proteomes" id="UP000308600"/>
    </source>
</evidence>
<sequence>MKCWVFYKTRRGGEGFLRFLRIGGGDGRRNLEFPPHKTLESGLTYNATTTLMRVGPRGASASSGCCRPGSGCIVLMGGLGFLKVRSIRCE</sequence>
<name>A0ACD3AHI1_9AGAR</name>
<keyword evidence="2" id="KW-1185">Reference proteome</keyword>
<reference evidence="1 2" key="1">
    <citation type="journal article" date="2019" name="Nat. Ecol. Evol.">
        <title>Megaphylogeny resolves global patterns of mushroom evolution.</title>
        <authorList>
            <person name="Varga T."/>
            <person name="Krizsan K."/>
            <person name="Foldi C."/>
            <person name="Dima B."/>
            <person name="Sanchez-Garcia M."/>
            <person name="Sanchez-Ramirez S."/>
            <person name="Szollosi G.J."/>
            <person name="Szarkandi J.G."/>
            <person name="Papp V."/>
            <person name="Albert L."/>
            <person name="Andreopoulos W."/>
            <person name="Angelini C."/>
            <person name="Antonin V."/>
            <person name="Barry K.W."/>
            <person name="Bougher N.L."/>
            <person name="Buchanan P."/>
            <person name="Buyck B."/>
            <person name="Bense V."/>
            <person name="Catcheside P."/>
            <person name="Chovatia M."/>
            <person name="Cooper J."/>
            <person name="Damon W."/>
            <person name="Desjardin D."/>
            <person name="Finy P."/>
            <person name="Geml J."/>
            <person name="Haridas S."/>
            <person name="Hughes K."/>
            <person name="Justo A."/>
            <person name="Karasinski D."/>
            <person name="Kautmanova I."/>
            <person name="Kiss B."/>
            <person name="Kocsube S."/>
            <person name="Kotiranta H."/>
            <person name="LaButti K.M."/>
            <person name="Lechner B.E."/>
            <person name="Liimatainen K."/>
            <person name="Lipzen A."/>
            <person name="Lukacs Z."/>
            <person name="Mihaltcheva S."/>
            <person name="Morgado L.N."/>
            <person name="Niskanen T."/>
            <person name="Noordeloos M.E."/>
            <person name="Ohm R.A."/>
            <person name="Ortiz-Santana B."/>
            <person name="Ovrebo C."/>
            <person name="Racz N."/>
            <person name="Riley R."/>
            <person name="Savchenko A."/>
            <person name="Shiryaev A."/>
            <person name="Soop K."/>
            <person name="Spirin V."/>
            <person name="Szebenyi C."/>
            <person name="Tomsovsky M."/>
            <person name="Tulloss R.E."/>
            <person name="Uehling J."/>
            <person name="Grigoriev I.V."/>
            <person name="Vagvolgyi C."/>
            <person name="Papp T."/>
            <person name="Martin F.M."/>
            <person name="Miettinen O."/>
            <person name="Hibbett D.S."/>
            <person name="Nagy L.G."/>
        </authorList>
    </citation>
    <scope>NUCLEOTIDE SEQUENCE [LARGE SCALE GENOMIC DNA]</scope>
    <source>
        <strain evidence="1 2">NL-1719</strain>
    </source>
</reference>
<accession>A0ACD3AHI1</accession>
<protein>
    <submittedName>
        <fullName evidence="1">Uncharacterized protein</fullName>
    </submittedName>
</protein>
<organism evidence="1 2">
    <name type="scientific">Pluteus cervinus</name>
    <dbReference type="NCBI Taxonomy" id="181527"/>
    <lineage>
        <taxon>Eukaryota</taxon>
        <taxon>Fungi</taxon>
        <taxon>Dikarya</taxon>
        <taxon>Basidiomycota</taxon>
        <taxon>Agaricomycotina</taxon>
        <taxon>Agaricomycetes</taxon>
        <taxon>Agaricomycetidae</taxon>
        <taxon>Agaricales</taxon>
        <taxon>Pluteineae</taxon>
        <taxon>Pluteaceae</taxon>
        <taxon>Pluteus</taxon>
    </lineage>
</organism>
<evidence type="ECO:0000313" key="1">
    <source>
        <dbReference type="EMBL" id="TFK65143.1"/>
    </source>
</evidence>